<dbReference type="OrthoDB" id="4139357at2759"/>
<feature type="transmembrane region" description="Helical" evidence="6">
    <location>
        <begin position="108"/>
        <end position="127"/>
    </location>
</feature>
<feature type="transmembrane region" description="Helical" evidence="6">
    <location>
        <begin position="399"/>
        <end position="428"/>
    </location>
</feature>
<feature type="transmembrane region" description="Helical" evidence="6">
    <location>
        <begin position="237"/>
        <end position="258"/>
    </location>
</feature>
<feature type="transmembrane region" description="Helical" evidence="6">
    <location>
        <begin position="350"/>
        <end position="370"/>
    </location>
</feature>
<accession>A0A178CFL7</accession>
<keyword evidence="4 6" id="KW-1133">Transmembrane helix</keyword>
<dbReference type="InterPro" id="IPR053791">
    <property type="entry name" value="MFS_Tri12-like"/>
</dbReference>
<dbReference type="GO" id="GO:0005886">
    <property type="term" value="C:plasma membrane"/>
    <property type="evidence" value="ECO:0007669"/>
    <property type="project" value="TreeGrafter"/>
</dbReference>
<dbReference type="InterPro" id="IPR010573">
    <property type="entry name" value="MFS_Str1/Tri12-like"/>
</dbReference>
<feature type="transmembrane region" description="Helical" evidence="6">
    <location>
        <begin position="133"/>
        <end position="152"/>
    </location>
</feature>
<protein>
    <recommendedName>
        <fullName evidence="7">Major facilitator superfamily (MFS) profile domain-containing protein</fullName>
    </recommendedName>
</protein>
<dbReference type="Proteomes" id="UP000185904">
    <property type="component" value="Unassembled WGS sequence"/>
</dbReference>
<feature type="transmembrane region" description="Helical" evidence="6">
    <location>
        <begin position="270"/>
        <end position="287"/>
    </location>
</feature>
<evidence type="ECO:0000259" key="7">
    <source>
        <dbReference type="PROSITE" id="PS50850"/>
    </source>
</evidence>
<dbReference type="InterPro" id="IPR036259">
    <property type="entry name" value="MFS_trans_sf"/>
</dbReference>
<feature type="domain" description="Major facilitator superfamily (MFS) profile" evidence="7">
    <location>
        <begin position="1"/>
        <end position="552"/>
    </location>
</feature>
<dbReference type="GeneID" id="34593083"/>
<dbReference type="CDD" id="cd06179">
    <property type="entry name" value="MFS_TRI12_like"/>
    <property type="match status" value="1"/>
</dbReference>
<evidence type="ECO:0000256" key="2">
    <source>
        <dbReference type="ARBA" id="ARBA00022448"/>
    </source>
</evidence>
<dbReference type="Pfam" id="PF06609">
    <property type="entry name" value="TRI12"/>
    <property type="match status" value="1"/>
</dbReference>
<comment type="subcellular location">
    <subcellularLocation>
        <location evidence="1">Membrane</location>
        <topology evidence="1">Multi-pass membrane protein</topology>
    </subcellularLocation>
</comment>
<dbReference type="InterPro" id="IPR020846">
    <property type="entry name" value="MFS_dom"/>
</dbReference>
<evidence type="ECO:0000313" key="8">
    <source>
        <dbReference type="EMBL" id="OAL27833.1"/>
    </source>
</evidence>
<evidence type="ECO:0000256" key="3">
    <source>
        <dbReference type="ARBA" id="ARBA00022692"/>
    </source>
</evidence>
<feature type="transmembrane region" description="Helical" evidence="6">
    <location>
        <begin position="308"/>
        <end position="330"/>
    </location>
</feature>
<dbReference type="SUPFAM" id="SSF103473">
    <property type="entry name" value="MFS general substrate transporter"/>
    <property type="match status" value="1"/>
</dbReference>
<reference evidence="8 9" key="1">
    <citation type="submission" date="2016-03" db="EMBL/GenBank/DDBJ databases">
        <title>The draft genome sequence of Fonsecaea nubica causative agent of cutaneous subcutaneous infection in human host.</title>
        <authorList>
            <person name="Costa F."/>
            <person name="Sybren D.H."/>
            <person name="Raittz R.T."/>
            <person name="Weiss V.A."/>
            <person name="Leao A.C."/>
            <person name="Gomes R."/>
            <person name="De Souza E.M."/>
            <person name="Pedrosa F.O."/>
            <person name="Steffens M.B."/>
            <person name="Bombassaro A."/>
            <person name="Tadra-Sfeir M.Z."/>
            <person name="Moreno L.F."/>
            <person name="Najafzadeh M.J."/>
            <person name="Felipe M.S."/>
            <person name="Teixeira M."/>
            <person name="Sun J."/>
            <person name="Xi L."/>
            <person name="Castro M.A."/>
            <person name="Vicente V.A."/>
        </authorList>
    </citation>
    <scope>NUCLEOTIDE SEQUENCE [LARGE SCALE GENOMIC DNA]</scope>
    <source>
        <strain evidence="8 9">CBS 269.64</strain>
    </source>
</reference>
<organism evidence="8 9">
    <name type="scientific">Fonsecaea nubica</name>
    <dbReference type="NCBI Taxonomy" id="856822"/>
    <lineage>
        <taxon>Eukaryota</taxon>
        <taxon>Fungi</taxon>
        <taxon>Dikarya</taxon>
        <taxon>Ascomycota</taxon>
        <taxon>Pezizomycotina</taxon>
        <taxon>Eurotiomycetes</taxon>
        <taxon>Chaetothyriomycetidae</taxon>
        <taxon>Chaetothyriales</taxon>
        <taxon>Herpotrichiellaceae</taxon>
        <taxon>Fonsecaea</taxon>
    </lineage>
</organism>
<proteinExistence type="predicted"/>
<dbReference type="EMBL" id="LVCJ01000092">
    <property type="protein sequence ID" value="OAL27833.1"/>
    <property type="molecule type" value="Genomic_DNA"/>
</dbReference>
<evidence type="ECO:0000256" key="1">
    <source>
        <dbReference type="ARBA" id="ARBA00004141"/>
    </source>
</evidence>
<keyword evidence="2" id="KW-0813">Transport</keyword>
<feature type="transmembrane region" description="Helical" evidence="6">
    <location>
        <begin position="197"/>
        <end position="217"/>
    </location>
</feature>
<feature type="transmembrane region" description="Helical" evidence="6">
    <location>
        <begin position="375"/>
        <end position="393"/>
    </location>
</feature>
<keyword evidence="5 6" id="KW-0472">Membrane</keyword>
<dbReference type="AlphaFoldDB" id="A0A178CFL7"/>
<evidence type="ECO:0000256" key="5">
    <source>
        <dbReference type="ARBA" id="ARBA00023136"/>
    </source>
</evidence>
<dbReference type="GO" id="GO:0022857">
    <property type="term" value="F:transmembrane transporter activity"/>
    <property type="evidence" value="ECO:0007669"/>
    <property type="project" value="InterPro"/>
</dbReference>
<dbReference type="PANTHER" id="PTHR23501">
    <property type="entry name" value="MAJOR FACILITATOR SUPERFAMILY"/>
    <property type="match status" value="1"/>
</dbReference>
<sequence>MSQTATKEILVAHEEEHVGGESPAENQGAQPDHRIVKAYEGDGPEPAITLKTWLALTALMFHYSTHSALISICGPIITYINADLAKTVATGIAALIIGTTTDLLGRRWVTIGGSILGVIGCILGATAQSVPQVIAAMAVNGIGGGASLNTFACMAEIVSRKQRGLVFSIMYFMTSCFVIAGSLIGHAMLRTAAGWRTLFYLLIAMNALTTVLGYLFYRPGPPLALQTTTRRQIIKDFDYVGLFGVTAGPVLLLIAIIWLGGAYPFNSPQVLSTFIIGLVLIFALAVYEVYVPKNPLLHPFLFKEVRKFVTLLVVTFTSGMLYYSLLTFLSQYLSLGYTGSNPIRVGVLQIPFGVGTTIGGIGIGLVFRWLRHQRVALLLSIVVQTLFIGLLAVPGPSNLAMALAFICMSGIGIGVEQVITILMVQLALPEEWIGFASGSLTAFRLLGGSVGTAMYITIFRREVPKHVPQAIARAATEAGVSSGSIPDLVTKLLTGQGPELTSIPGVNAENLVPITKALRAGYLDSFHIVWYVAVGLGVLTLICAAFQAELSSQVDNTVAQKIGDEEIKTTDGSKGFGLH</sequence>
<dbReference type="Gene3D" id="1.20.1250.20">
    <property type="entry name" value="MFS general substrate transporter like domains"/>
    <property type="match status" value="1"/>
</dbReference>
<comment type="caution">
    <text evidence="8">The sequence shown here is derived from an EMBL/GenBank/DDBJ whole genome shotgun (WGS) entry which is preliminary data.</text>
</comment>
<evidence type="ECO:0000313" key="9">
    <source>
        <dbReference type="Proteomes" id="UP000185904"/>
    </source>
</evidence>
<keyword evidence="9" id="KW-1185">Reference proteome</keyword>
<evidence type="ECO:0000256" key="6">
    <source>
        <dbReference type="SAM" id="Phobius"/>
    </source>
</evidence>
<feature type="transmembrane region" description="Helical" evidence="6">
    <location>
        <begin position="528"/>
        <end position="546"/>
    </location>
</feature>
<name>A0A178CFL7_9EURO</name>
<keyword evidence="3 6" id="KW-0812">Transmembrane</keyword>
<dbReference type="PANTHER" id="PTHR23501:SF109">
    <property type="entry name" value="MAJOR FACILITATOR SUPERFAMILY (MFS) PROFILE DOMAIN-CONTAINING PROTEIN-RELATED"/>
    <property type="match status" value="1"/>
</dbReference>
<dbReference type="PROSITE" id="PS50850">
    <property type="entry name" value="MFS"/>
    <property type="match status" value="1"/>
</dbReference>
<evidence type="ECO:0000256" key="4">
    <source>
        <dbReference type="ARBA" id="ARBA00022989"/>
    </source>
</evidence>
<gene>
    <name evidence="8" type="ORF">AYO20_09686</name>
</gene>
<feature type="transmembrane region" description="Helical" evidence="6">
    <location>
        <begin position="164"/>
        <end position="185"/>
    </location>
</feature>
<dbReference type="RefSeq" id="XP_022496100.1">
    <property type="nucleotide sequence ID" value="XM_022647955.1"/>
</dbReference>